<dbReference type="RefSeq" id="XP_014149966.1">
    <property type="nucleotide sequence ID" value="XM_014294491.1"/>
</dbReference>
<protein>
    <submittedName>
        <fullName evidence="2">Uncharacterized protein</fullName>
    </submittedName>
</protein>
<dbReference type="Proteomes" id="UP000054560">
    <property type="component" value="Unassembled WGS sequence"/>
</dbReference>
<name>A0A0L0FH26_9EUKA</name>
<organism evidence="2 3">
    <name type="scientific">Sphaeroforma arctica JP610</name>
    <dbReference type="NCBI Taxonomy" id="667725"/>
    <lineage>
        <taxon>Eukaryota</taxon>
        <taxon>Ichthyosporea</taxon>
        <taxon>Ichthyophonida</taxon>
        <taxon>Sphaeroforma</taxon>
    </lineage>
</organism>
<feature type="transmembrane region" description="Helical" evidence="1">
    <location>
        <begin position="82"/>
        <end position="105"/>
    </location>
</feature>
<keyword evidence="3" id="KW-1185">Reference proteome</keyword>
<keyword evidence="1" id="KW-0812">Transmembrane</keyword>
<sequence length="112" mass="12418">MNGINGLPRLALADLCLAALSREDITRLTLDVDSKTMLPLMPTKYSQRTSTNGSEQNYYDWAPLFDTVKPDSKFLPEVYHSFPIAITVVLGVTIPIVATLLLLLLRLVGLRT</sequence>
<evidence type="ECO:0000256" key="1">
    <source>
        <dbReference type="SAM" id="Phobius"/>
    </source>
</evidence>
<gene>
    <name evidence="2" type="ORF">SARC_11425</name>
</gene>
<proteinExistence type="predicted"/>
<dbReference type="AlphaFoldDB" id="A0A0L0FH26"/>
<keyword evidence="1" id="KW-0472">Membrane</keyword>
<reference evidence="2 3" key="1">
    <citation type="submission" date="2011-02" db="EMBL/GenBank/DDBJ databases">
        <title>The Genome Sequence of Sphaeroforma arctica JP610.</title>
        <authorList>
            <consortium name="The Broad Institute Genome Sequencing Platform"/>
            <person name="Russ C."/>
            <person name="Cuomo C."/>
            <person name="Young S.K."/>
            <person name="Zeng Q."/>
            <person name="Gargeya S."/>
            <person name="Alvarado L."/>
            <person name="Berlin A."/>
            <person name="Chapman S.B."/>
            <person name="Chen Z."/>
            <person name="Freedman E."/>
            <person name="Gellesch M."/>
            <person name="Goldberg J."/>
            <person name="Griggs A."/>
            <person name="Gujja S."/>
            <person name="Heilman E."/>
            <person name="Heiman D."/>
            <person name="Howarth C."/>
            <person name="Mehta T."/>
            <person name="Neiman D."/>
            <person name="Pearson M."/>
            <person name="Roberts A."/>
            <person name="Saif S."/>
            <person name="Shea T."/>
            <person name="Shenoy N."/>
            <person name="Sisk P."/>
            <person name="Stolte C."/>
            <person name="Sykes S."/>
            <person name="White J."/>
            <person name="Yandava C."/>
            <person name="Burger G."/>
            <person name="Gray M.W."/>
            <person name="Holland P.W.H."/>
            <person name="King N."/>
            <person name="Lang F.B.F."/>
            <person name="Roger A.J."/>
            <person name="Ruiz-Trillo I."/>
            <person name="Haas B."/>
            <person name="Nusbaum C."/>
            <person name="Birren B."/>
        </authorList>
    </citation>
    <scope>NUCLEOTIDE SEQUENCE [LARGE SCALE GENOMIC DNA]</scope>
    <source>
        <strain evidence="2 3">JP610</strain>
    </source>
</reference>
<dbReference type="GeneID" id="25911929"/>
<evidence type="ECO:0000313" key="2">
    <source>
        <dbReference type="EMBL" id="KNC76064.1"/>
    </source>
</evidence>
<keyword evidence="1" id="KW-1133">Transmembrane helix</keyword>
<accession>A0A0L0FH26</accession>
<evidence type="ECO:0000313" key="3">
    <source>
        <dbReference type="Proteomes" id="UP000054560"/>
    </source>
</evidence>
<dbReference type="EMBL" id="KQ243276">
    <property type="protein sequence ID" value="KNC76064.1"/>
    <property type="molecule type" value="Genomic_DNA"/>
</dbReference>